<comment type="cofactor">
    <cofactor evidence="8">
        <name>Zn(2+)</name>
        <dbReference type="ChEBI" id="CHEBI:29105"/>
    </cofactor>
    <text evidence="8">Binds 1 zinc ion per subunit.</text>
</comment>
<evidence type="ECO:0000256" key="3">
    <source>
        <dbReference type="ARBA" id="ARBA00022694"/>
    </source>
</evidence>
<dbReference type="EC" id="3.5.4.33" evidence="8"/>
<feature type="domain" description="CMP/dCMP-type deaminase" evidence="10">
    <location>
        <begin position="57"/>
        <end position="166"/>
    </location>
</feature>
<evidence type="ECO:0000256" key="8">
    <source>
        <dbReference type="HAMAP-Rule" id="MF_00972"/>
    </source>
</evidence>
<keyword evidence="12" id="KW-1185">Reference proteome</keyword>
<dbReference type="PANTHER" id="PTHR11079:SF202">
    <property type="entry name" value="TRNA-SPECIFIC ADENOSINE DEAMINASE"/>
    <property type="match status" value="1"/>
</dbReference>
<dbReference type="AlphaFoldDB" id="A0A8I0AMG3"/>
<evidence type="ECO:0000256" key="5">
    <source>
        <dbReference type="ARBA" id="ARBA00022801"/>
    </source>
</evidence>
<dbReference type="PANTHER" id="PTHR11079">
    <property type="entry name" value="CYTOSINE DEAMINASE FAMILY MEMBER"/>
    <property type="match status" value="1"/>
</dbReference>
<dbReference type="InterPro" id="IPR016192">
    <property type="entry name" value="APOBEC/CMP_deaminase_Zn-bd"/>
</dbReference>
<comment type="subunit">
    <text evidence="2 8">Homodimer.</text>
</comment>
<feature type="compositionally biased region" description="Low complexity" evidence="9">
    <location>
        <begin position="20"/>
        <end position="29"/>
    </location>
</feature>
<dbReference type="InterPro" id="IPR028883">
    <property type="entry name" value="tRNA_aden_deaminase"/>
</dbReference>
<evidence type="ECO:0000313" key="11">
    <source>
        <dbReference type="EMBL" id="MBC5661370.1"/>
    </source>
</evidence>
<dbReference type="Pfam" id="PF14437">
    <property type="entry name" value="MafB19-deam"/>
    <property type="match status" value="1"/>
</dbReference>
<feature type="binding site" evidence="8">
    <location>
        <position position="141"/>
    </location>
    <ligand>
        <name>Zn(2+)</name>
        <dbReference type="ChEBI" id="CHEBI:29105"/>
        <note>catalytic</note>
    </ligand>
</feature>
<evidence type="ECO:0000256" key="1">
    <source>
        <dbReference type="ARBA" id="ARBA00010669"/>
    </source>
</evidence>
<dbReference type="GO" id="GO:0002100">
    <property type="term" value="P:tRNA wobble adenosine to inosine editing"/>
    <property type="evidence" value="ECO:0007669"/>
    <property type="project" value="UniProtKB-UniRule"/>
</dbReference>
<reference evidence="11 12" key="1">
    <citation type="submission" date="2020-08" db="EMBL/GenBank/DDBJ databases">
        <title>Genome public.</title>
        <authorList>
            <person name="Liu C."/>
            <person name="Sun Q."/>
        </authorList>
    </citation>
    <scope>NUCLEOTIDE SEQUENCE [LARGE SCALE GENOMIC DNA]</scope>
    <source>
        <strain evidence="11 12">NSJ-10</strain>
    </source>
</reference>
<dbReference type="SUPFAM" id="SSF53927">
    <property type="entry name" value="Cytidine deaminase-like"/>
    <property type="match status" value="1"/>
</dbReference>
<keyword evidence="4 8" id="KW-0479">Metal-binding</keyword>
<evidence type="ECO:0000256" key="6">
    <source>
        <dbReference type="ARBA" id="ARBA00022833"/>
    </source>
</evidence>
<comment type="caution">
    <text evidence="11">The sequence shown here is derived from an EMBL/GenBank/DDBJ whole genome shotgun (WGS) entry which is preliminary data.</text>
</comment>
<dbReference type="InterPro" id="IPR002125">
    <property type="entry name" value="CMP_dCMP_dom"/>
</dbReference>
<keyword evidence="6 8" id="KW-0862">Zinc</keyword>
<dbReference type="Gene3D" id="3.40.140.10">
    <property type="entry name" value="Cytidine Deaminase, domain 2"/>
    <property type="match status" value="1"/>
</dbReference>
<dbReference type="PROSITE" id="PS51747">
    <property type="entry name" value="CYT_DCMP_DEAMINASES_2"/>
    <property type="match status" value="1"/>
</dbReference>
<evidence type="ECO:0000256" key="2">
    <source>
        <dbReference type="ARBA" id="ARBA00011738"/>
    </source>
</evidence>
<feature type="binding site" evidence="8">
    <location>
        <position position="108"/>
    </location>
    <ligand>
        <name>Zn(2+)</name>
        <dbReference type="ChEBI" id="CHEBI:29105"/>
        <note>catalytic</note>
    </ligand>
</feature>
<evidence type="ECO:0000313" key="12">
    <source>
        <dbReference type="Proteomes" id="UP000615234"/>
    </source>
</evidence>
<dbReference type="FunFam" id="3.40.140.10:FF:000005">
    <property type="entry name" value="tRNA-specific adenosine deaminase"/>
    <property type="match status" value="1"/>
</dbReference>
<dbReference type="GO" id="GO:0052717">
    <property type="term" value="F:tRNA-specific adenosine-34 deaminase activity"/>
    <property type="evidence" value="ECO:0007669"/>
    <property type="project" value="UniProtKB-UniRule"/>
</dbReference>
<comment type="similarity">
    <text evidence="1">Belongs to the cytidine and deoxycytidylate deaminase family. ADAT2 subfamily.</text>
</comment>
<proteinExistence type="inferred from homology"/>
<comment type="catalytic activity">
    <reaction evidence="7 8">
        <text>adenosine(34) in tRNA + H2O + H(+) = inosine(34) in tRNA + NH4(+)</text>
        <dbReference type="Rhea" id="RHEA:43168"/>
        <dbReference type="Rhea" id="RHEA-COMP:10373"/>
        <dbReference type="Rhea" id="RHEA-COMP:10374"/>
        <dbReference type="ChEBI" id="CHEBI:15377"/>
        <dbReference type="ChEBI" id="CHEBI:15378"/>
        <dbReference type="ChEBI" id="CHEBI:28938"/>
        <dbReference type="ChEBI" id="CHEBI:74411"/>
        <dbReference type="ChEBI" id="CHEBI:82852"/>
        <dbReference type="EC" id="3.5.4.33"/>
    </reaction>
</comment>
<dbReference type="HAMAP" id="MF_00972">
    <property type="entry name" value="tRNA_aden_deaminase"/>
    <property type="match status" value="1"/>
</dbReference>
<dbReference type="InterPro" id="IPR016193">
    <property type="entry name" value="Cytidine_deaminase-like"/>
</dbReference>
<dbReference type="InterPro" id="IPR058535">
    <property type="entry name" value="MafB19-deam"/>
</dbReference>
<organism evidence="11 12">
    <name type="scientific">Coprococcus hominis</name>
    <name type="common">ex Liu et al. 2022</name>
    <dbReference type="NCBI Taxonomy" id="2763039"/>
    <lineage>
        <taxon>Bacteria</taxon>
        <taxon>Bacillati</taxon>
        <taxon>Bacillota</taxon>
        <taxon>Clostridia</taxon>
        <taxon>Lachnospirales</taxon>
        <taxon>Lachnospiraceae</taxon>
        <taxon>Coprococcus</taxon>
    </lineage>
</organism>
<name>A0A8I0AMG3_9FIRM</name>
<feature type="region of interest" description="Disordered" evidence="9">
    <location>
        <begin position="1"/>
        <end position="49"/>
    </location>
</feature>
<protein>
    <recommendedName>
        <fullName evidence="8">tRNA-specific adenosine deaminase</fullName>
        <ecNumber evidence="8">3.5.4.33</ecNumber>
    </recommendedName>
</protein>
<evidence type="ECO:0000256" key="7">
    <source>
        <dbReference type="ARBA" id="ARBA00048045"/>
    </source>
</evidence>
<evidence type="ECO:0000256" key="9">
    <source>
        <dbReference type="SAM" id="MobiDB-lite"/>
    </source>
</evidence>
<keyword evidence="5 8" id="KW-0378">Hydrolase</keyword>
<sequence>MTENAGVEKKMEQSTEGNVIEQRINNDQNIRNREDEEKDICADQQVTEPEISDEDRKMYEVYMAKAIKLAQKAYVQGDVPIGCVIVKDDKVIARGYNKRNLKKTTLAHAELLAIEQASKKLGDWRLEDCTMYVTLEPCQMCAGAIVQARIPKVVIGCMNKKAGCAGSILNMFDMPAFNHQVETVYGIRQEECSSLMKNFFADLRKGVISKK</sequence>
<keyword evidence="3 8" id="KW-0819">tRNA processing</keyword>
<comment type="function">
    <text evidence="8">Catalyzes the deamination of adenosine to inosine at the wobble position 34 of tRNA(Arg2).</text>
</comment>
<dbReference type="EMBL" id="JACOOX010000001">
    <property type="protein sequence ID" value="MBC5661370.1"/>
    <property type="molecule type" value="Genomic_DNA"/>
</dbReference>
<feature type="compositionally biased region" description="Basic and acidic residues" evidence="9">
    <location>
        <begin position="30"/>
        <end position="41"/>
    </location>
</feature>
<evidence type="ECO:0000256" key="4">
    <source>
        <dbReference type="ARBA" id="ARBA00022723"/>
    </source>
</evidence>
<dbReference type="GO" id="GO:0008270">
    <property type="term" value="F:zinc ion binding"/>
    <property type="evidence" value="ECO:0007669"/>
    <property type="project" value="UniProtKB-UniRule"/>
</dbReference>
<dbReference type="CDD" id="cd01285">
    <property type="entry name" value="nucleoside_deaminase"/>
    <property type="match status" value="1"/>
</dbReference>
<dbReference type="Proteomes" id="UP000615234">
    <property type="component" value="Unassembled WGS sequence"/>
</dbReference>
<dbReference type="PROSITE" id="PS00903">
    <property type="entry name" value="CYT_DCMP_DEAMINASES_1"/>
    <property type="match status" value="1"/>
</dbReference>
<dbReference type="NCBIfam" id="NF008113">
    <property type="entry name" value="PRK10860.1"/>
    <property type="match status" value="1"/>
</dbReference>
<accession>A0A8I0AMG3</accession>
<gene>
    <name evidence="8" type="primary">tadA</name>
    <name evidence="11" type="ORF">H8S09_00430</name>
</gene>
<feature type="binding site" evidence="8">
    <location>
        <position position="138"/>
    </location>
    <ligand>
        <name>Zn(2+)</name>
        <dbReference type="ChEBI" id="CHEBI:29105"/>
        <note>catalytic</note>
    </ligand>
</feature>
<evidence type="ECO:0000259" key="10">
    <source>
        <dbReference type="PROSITE" id="PS51747"/>
    </source>
</evidence>
<feature type="compositionally biased region" description="Basic and acidic residues" evidence="9">
    <location>
        <begin position="1"/>
        <end position="13"/>
    </location>
</feature>
<feature type="active site" description="Proton donor" evidence="8">
    <location>
        <position position="110"/>
    </location>
</feature>